<reference evidence="3 4" key="1">
    <citation type="submission" date="2021-06" db="EMBL/GenBank/DDBJ databases">
        <authorList>
            <person name="Kallberg Y."/>
            <person name="Tangrot J."/>
            <person name="Rosling A."/>
        </authorList>
    </citation>
    <scope>NUCLEOTIDE SEQUENCE [LARGE SCALE GENOMIC DNA]</scope>
    <source>
        <strain evidence="3 4">120-4 pot B 10/14</strain>
    </source>
</reference>
<dbReference type="Pfam" id="PF12436">
    <property type="entry name" value="USP7_ICP0_bdg"/>
    <property type="match status" value="1"/>
</dbReference>
<dbReference type="Proteomes" id="UP000789901">
    <property type="component" value="Unassembled WGS sequence"/>
</dbReference>
<proteinExistence type="predicted"/>
<gene>
    <name evidence="3" type="ORF">GMARGA_LOCUS18728</name>
</gene>
<comment type="caution">
    <text evidence="3">The sequence shown here is derived from an EMBL/GenBank/DDBJ whole genome shotgun (WGS) entry which is preliminary data.</text>
</comment>
<keyword evidence="4" id="KW-1185">Reference proteome</keyword>
<evidence type="ECO:0000313" key="3">
    <source>
        <dbReference type="EMBL" id="CAG8772900.1"/>
    </source>
</evidence>
<feature type="domain" description="Ubiquitin carboxyl-terminal hydrolase 7 ICP0-binding" evidence="2">
    <location>
        <begin position="7"/>
        <end position="219"/>
    </location>
</feature>
<dbReference type="InterPro" id="IPR024729">
    <property type="entry name" value="USP7_ICP0-binding_dom"/>
</dbReference>
<dbReference type="EMBL" id="CAJVQB010015169">
    <property type="protein sequence ID" value="CAG8772900.1"/>
    <property type="molecule type" value="Genomic_DNA"/>
</dbReference>
<evidence type="ECO:0000313" key="4">
    <source>
        <dbReference type="Proteomes" id="UP000789901"/>
    </source>
</evidence>
<protein>
    <submittedName>
        <fullName evidence="3">10871_t:CDS:1</fullName>
    </submittedName>
</protein>
<accession>A0ABN7VH84</accession>
<evidence type="ECO:0000259" key="2">
    <source>
        <dbReference type="Pfam" id="PF12436"/>
    </source>
</evidence>
<dbReference type="Gene3D" id="3.10.20.90">
    <property type="entry name" value="Phosphatidylinositol 3-kinase Catalytic Subunit, Chain A, domain 1"/>
    <property type="match status" value="2"/>
</dbReference>
<evidence type="ECO:0000256" key="1">
    <source>
        <dbReference type="ARBA" id="ARBA00022786"/>
    </source>
</evidence>
<keyword evidence="1" id="KW-0833">Ubl conjugation pathway</keyword>
<feature type="non-terminal residue" evidence="3">
    <location>
        <position position="1"/>
    </location>
</feature>
<name>A0ABN7VH84_GIGMA</name>
<organism evidence="3 4">
    <name type="scientific">Gigaspora margarita</name>
    <dbReference type="NCBI Taxonomy" id="4874"/>
    <lineage>
        <taxon>Eukaryota</taxon>
        <taxon>Fungi</taxon>
        <taxon>Fungi incertae sedis</taxon>
        <taxon>Mucoromycota</taxon>
        <taxon>Glomeromycotina</taxon>
        <taxon>Glomeromycetes</taxon>
        <taxon>Diversisporales</taxon>
        <taxon>Gigasporaceae</taxon>
        <taxon>Gigaspora</taxon>
    </lineage>
</organism>
<sequence>MDAIKMELSLRCDEMKLYVEVFEKPLNNKKWFQPTKEISRFLIFIKYFDPYTQTLKNIGHLYVHEFGRVSDIFPILCKKMNFPPNTPLILFEKMIPKFTFKKSEIQNGDIICFQKALTLKEIQEHLSAGRIHTIPEFYESLSTSIIVHFKSKFGYRDPKPEFNLVLNKKMGYNAFAKQVAVHLNIDPLNLRFTTVQLSQLSGELKEIDRNTNQTLLEILQFSTCLFYEILDL</sequence>